<evidence type="ECO:0000313" key="1">
    <source>
        <dbReference type="EMBL" id="TRY58041.1"/>
    </source>
</evidence>
<keyword evidence="2" id="KW-1185">Reference proteome</keyword>
<organism evidence="1 2">
    <name type="scientific">Danionella cerebrum</name>
    <dbReference type="NCBI Taxonomy" id="2873325"/>
    <lineage>
        <taxon>Eukaryota</taxon>
        <taxon>Metazoa</taxon>
        <taxon>Chordata</taxon>
        <taxon>Craniata</taxon>
        <taxon>Vertebrata</taxon>
        <taxon>Euteleostomi</taxon>
        <taxon>Actinopterygii</taxon>
        <taxon>Neopterygii</taxon>
        <taxon>Teleostei</taxon>
        <taxon>Ostariophysi</taxon>
        <taxon>Cypriniformes</taxon>
        <taxon>Danionidae</taxon>
        <taxon>Danioninae</taxon>
        <taxon>Danionella</taxon>
    </lineage>
</organism>
<accession>A0A553MXX6</accession>
<dbReference type="PANTHER" id="PTHR13071:SF4">
    <property type="entry name" value="SMALL RIBOSOMAL SUBUNIT PROTEIN MS22"/>
    <property type="match status" value="1"/>
</dbReference>
<dbReference type="EMBL" id="SRMA01027211">
    <property type="protein sequence ID" value="TRY58041.1"/>
    <property type="molecule type" value="Genomic_DNA"/>
</dbReference>
<evidence type="ECO:0008006" key="3">
    <source>
        <dbReference type="Google" id="ProtNLM"/>
    </source>
</evidence>
<name>A0A553MXX6_9TELE</name>
<dbReference type="InterPro" id="IPR019374">
    <property type="entry name" value="Ribosomal_mS22"/>
</dbReference>
<dbReference type="STRING" id="623744.A0A553MXX6"/>
<evidence type="ECO:0000313" key="2">
    <source>
        <dbReference type="Proteomes" id="UP000316079"/>
    </source>
</evidence>
<protein>
    <recommendedName>
        <fullName evidence="3">28S ribosomal protein S22, mitochondrial</fullName>
    </recommendedName>
</protein>
<comment type="caution">
    <text evidence="1">The sequence shown here is derived from an EMBL/GenBank/DDBJ whole genome shotgun (WGS) entry which is preliminary data.</text>
</comment>
<gene>
    <name evidence="1" type="ORF">DNTS_022695</name>
</gene>
<dbReference type="GO" id="GO:0005763">
    <property type="term" value="C:mitochondrial small ribosomal subunit"/>
    <property type="evidence" value="ECO:0007669"/>
    <property type="project" value="TreeGrafter"/>
</dbReference>
<dbReference type="Pfam" id="PF10245">
    <property type="entry name" value="MRP-S22"/>
    <property type="match status" value="1"/>
</dbReference>
<dbReference type="GO" id="GO:0003735">
    <property type="term" value="F:structural constituent of ribosome"/>
    <property type="evidence" value="ECO:0007669"/>
    <property type="project" value="TreeGrafter"/>
</dbReference>
<sequence>MDLNKVFRPLTQTRSTPKYKFMTDDELQEAVEAAENDAKGLLKMPPFLPERKPIDEVLSEDPVLEGVETANYVFTDITYAVPHRERFIVVREPSGTLRKATWNERDRMIQIYFPKEGRRVIPPPLFKEENLQVLFKNDQHYDVLHRCTCQFEPDSHEFIKIFRLAYEDIDKHGKYDLLRSTKFFGGLAWYLCSCRRIDGLLVEMLQRDLIHDAARLVCLFNLVHPQSESAQHAQSKQAADLDLLKIYSQYESERAGFIELAIQNYENMASSSSV</sequence>
<proteinExistence type="predicted"/>
<reference evidence="1 2" key="1">
    <citation type="journal article" date="2019" name="Sci. Data">
        <title>Hybrid genome assembly and annotation of Danionella translucida.</title>
        <authorList>
            <person name="Kadobianskyi M."/>
            <person name="Schulze L."/>
            <person name="Schuelke M."/>
            <person name="Judkewitz B."/>
        </authorList>
    </citation>
    <scope>NUCLEOTIDE SEQUENCE [LARGE SCALE GENOMIC DNA]</scope>
    <source>
        <strain evidence="1 2">Bolton</strain>
    </source>
</reference>
<dbReference type="Proteomes" id="UP000316079">
    <property type="component" value="Unassembled WGS sequence"/>
</dbReference>
<dbReference type="AlphaFoldDB" id="A0A553MXX6"/>
<dbReference type="OrthoDB" id="10052321at2759"/>
<dbReference type="PANTHER" id="PTHR13071">
    <property type="entry name" value="MITOCHONDRIAL 28S RIBOSOMAL PROTEIN S22"/>
    <property type="match status" value="1"/>
</dbReference>